<evidence type="ECO:0000256" key="8">
    <source>
        <dbReference type="SAM" id="MobiDB-lite"/>
    </source>
</evidence>
<comment type="similarity">
    <text evidence="2">Belongs to the SLX4 family.</text>
</comment>
<feature type="region of interest" description="Disordered" evidence="8">
    <location>
        <begin position="471"/>
        <end position="574"/>
    </location>
</feature>
<comment type="subcellular location">
    <subcellularLocation>
        <location evidence="1">Nucleus</location>
    </subcellularLocation>
</comment>
<evidence type="ECO:0000313" key="10">
    <source>
        <dbReference type="Proteomes" id="UP001221413"/>
    </source>
</evidence>
<organism evidence="9 10">
    <name type="scientific">Drechslerella dactyloides</name>
    <name type="common">Nematode-trapping fungus</name>
    <name type="synonym">Arthrobotrys dactyloides</name>
    <dbReference type="NCBI Taxonomy" id="74499"/>
    <lineage>
        <taxon>Eukaryota</taxon>
        <taxon>Fungi</taxon>
        <taxon>Dikarya</taxon>
        <taxon>Ascomycota</taxon>
        <taxon>Pezizomycotina</taxon>
        <taxon>Orbiliomycetes</taxon>
        <taxon>Orbiliales</taxon>
        <taxon>Orbiliaceae</taxon>
        <taxon>Drechslerella</taxon>
    </lineage>
</organism>
<feature type="region of interest" description="Disordered" evidence="8">
    <location>
        <begin position="212"/>
        <end position="248"/>
    </location>
</feature>
<feature type="compositionally biased region" description="Low complexity" evidence="8">
    <location>
        <begin position="104"/>
        <end position="120"/>
    </location>
</feature>
<dbReference type="AlphaFoldDB" id="A0AAD6NMS5"/>
<dbReference type="PANTHER" id="PTHR48125">
    <property type="entry name" value="LP07818P1"/>
    <property type="match status" value="1"/>
</dbReference>
<dbReference type="GO" id="GO:0006310">
    <property type="term" value="P:DNA recombination"/>
    <property type="evidence" value="ECO:0007669"/>
    <property type="project" value="UniProtKB-KW"/>
</dbReference>
<feature type="compositionally biased region" description="Low complexity" evidence="8">
    <location>
        <begin position="533"/>
        <end position="550"/>
    </location>
</feature>
<dbReference type="InterPro" id="IPR018574">
    <property type="entry name" value="Structure-sp_endonuc_su_Slx4"/>
</dbReference>
<accession>A0AAD6NMS5</accession>
<feature type="region of interest" description="Disordered" evidence="8">
    <location>
        <begin position="262"/>
        <end position="324"/>
    </location>
</feature>
<feature type="compositionally biased region" description="Low complexity" evidence="8">
    <location>
        <begin position="67"/>
        <end position="92"/>
    </location>
</feature>
<feature type="compositionally biased region" description="Low complexity" evidence="8">
    <location>
        <begin position="633"/>
        <end position="652"/>
    </location>
</feature>
<keyword evidence="5" id="KW-0234">DNA repair</keyword>
<feature type="compositionally biased region" description="Low complexity" evidence="8">
    <location>
        <begin position="473"/>
        <end position="492"/>
    </location>
</feature>
<feature type="compositionally biased region" description="Low complexity" evidence="8">
    <location>
        <begin position="685"/>
        <end position="698"/>
    </location>
</feature>
<keyword evidence="3" id="KW-0227">DNA damage</keyword>
<reference evidence="9" key="1">
    <citation type="submission" date="2023-01" db="EMBL/GenBank/DDBJ databases">
        <title>The chitinases involved in constricting ring structure development in the nematode-trapping fungus Drechslerella dactyloides.</title>
        <authorList>
            <person name="Wang R."/>
            <person name="Zhang L."/>
            <person name="Tang P."/>
            <person name="Li S."/>
            <person name="Liang L."/>
        </authorList>
    </citation>
    <scope>NUCLEOTIDE SEQUENCE</scope>
    <source>
        <strain evidence="9">YMF1.00031</strain>
    </source>
</reference>
<evidence type="ECO:0000256" key="3">
    <source>
        <dbReference type="ARBA" id="ARBA00022763"/>
    </source>
</evidence>
<keyword evidence="10" id="KW-1185">Reference proteome</keyword>
<dbReference type="GO" id="GO:0006281">
    <property type="term" value="P:DNA repair"/>
    <property type="evidence" value="ECO:0007669"/>
    <property type="project" value="UniProtKB-KW"/>
</dbReference>
<evidence type="ECO:0000256" key="1">
    <source>
        <dbReference type="ARBA" id="ARBA00004123"/>
    </source>
</evidence>
<gene>
    <name evidence="9" type="ORF">Dda_0575</name>
</gene>
<evidence type="ECO:0000256" key="7">
    <source>
        <dbReference type="ARBA" id="ARBA00029496"/>
    </source>
</evidence>
<evidence type="ECO:0000313" key="9">
    <source>
        <dbReference type="EMBL" id="KAJ6264429.1"/>
    </source>
</evidence>
<dbReference type="Proteomes" id="UP001221413">
    <property type="component" value="Unassembled WGS sequence"/>
</dbReference>
<name>A0AAD6NMS5_DREDA</name>
<feature type="compositionally biased region" description="Basic residues" evidence="8">
    <location>
        <begin position="237"/>
        <end position="247"/>
    </location>
</feature>
<dbReference type="GO" id="GO:0033557">
    <property type="term" value="C:Slx1-Slx4 complex"/>
    <property type="evidence" value="ECO:0007669"/>
    <property type="project" value="InterPro"/>
</dbReference>
<feature type="compositionally biased region" description="Low complexity" evidence="8">
    <location>
        <begin position="565"/>
        <end position="574"/>
    </location>
</feature>
<comment type="caution">
    <text evidence="9">The sequence shown here is derived from an EMBL/GenBank/DDBJ whole genome shotgun (WGS) entry which is preliminary data.</text>
</comment>
<dbReference type="Pfam" id="PF09494">
    <property type="entry name" value="Slx4"/>
    <property type="match status" value="1"/>
</dbReference>
<feature type="region of interest" description="Disordered" evidence="8">
    <location>
        <begin position="1"/>
        <end position="134"/>
    </location>
</feature>
<feature type="region of interest" description="Disordered" evidence="8">
    <location>
        <begin position="627"/>
        <end position="698"/>
    </location>
</feature>
<evidence type="ECO:0000256" key="6">
    <source>
        <dbReference type="ARBA" id="ARBA00023242"/>
    </source>
</evidence>
<evidence type="ECO:0000256" key="2">
    <source>
        <dbReference type="ARBA" id="ARBA00006661"/>
    </source>
</evidence>
<dbReference type="PANTHER" id="PTHR48125:SF10">
    <property type="entry name" value="OS12G0136300 PROTEIN"/>
    <property type="match status" value="1"/>
</dbReference>
<proteinExistence type="inferred from homology"/>
<sequence length="814" mass="86126">MPSTDALPPSSPATPSRSRFRSVKDMLPVESPAPSTGKLKRPNKNINSVLSAKSTNLPSPLSKTTLGTKNGKITGKSTKSSSTATISLTKSKPTIDPFDVFNLPSSSPDASPLSSPQLRPQPSPHETNKALDPYIPAKRIWTPVKENSKPDVIDLCTPDDVSKPAAASFTSLLNLYKHEELPSIAGCSTIGGGEPFTKRRCIEVLGIPSVGARKTSVASTSSKEDKPKSTKSTKTAAPKKPKAKKPKTITGLACAPYITAASPDATTSMDSPVDKPEEVQEETKQPAKPTRKKRQSTGVKKSTTTKKITKKAALPPPLSPQSARKRMDSQTFFFGTSSQCLQSNPPADGWLLETTGRKLNTIQTHAKMHSKAAYDLDGYDSLDELLDAIVPSRETQRDCLTTECTDDTTGWGISELEIAKGTRQEGGAESPGMWNKAARGLRGELHRVEVVDLVDEDDLDDIFSQKVSSQIETAPAAAPMQSTPAPAPTATKTKPKRQKKKDGDEPTAPPKLSGDALPAVRWTQLPTPVSTNPDPATQPAKPKPTAALPPSQKEDKAAVGPTQAPRPAAAAAAASNLPARPNFEGFTLLQLQTQIKQYGFKPVKSRNGMIDILNRCWDSVEATAALGGPEQPTALPTTATTSTDTTTTTTTAGKPRGRKKKQVDGDDVQDGPALPPKKRGRKPKAAASDAAPATVTTTTSKVGDGALAHATGAPTAVAAPSNSSVDTGSLFRHIATAIRQQPASGDLLAPSWWQRILMNETIELQELAEWLVHGAGGVGAGVWEACGVVGGRAGKLAAVRDWCEARSVSFAERE</sequence>
<protein>
    <recommendedName>
        <fullName evidence="7">Structure-specific endonuclease subunit SLX4</fullName>
    </recommendedName>
</protein>
<feature type="compositionally biased region" description="Low complexity" evidence="8">
    <location>
        <begin position="1"/>
        <end position="17"/>
    </location>
</feature>
<feature type="compositionally biased region" description="Polar residues" evidence="8">
    <location>
        <begin position="44"/>
        <end position="66"/>
    </location>
</feature>
<dbReference type="EMBL" id="JAQGDS010000001">
    <property type="protein sequence ID" value="KAJ6264429.1"/>
    <property type="molecule type" value="Genomic_DNA"/>
</dbReference>
<evidence type="ECO:0000256" key="4">
    <source>
        <dbReference type="ARBA" id="ARBA00023172"/>
    </source>
</evidence>
<evidence type="ECO:0000256" key="5">
    <source>
        <dbReference type="ARBA" id="ARBA00023204"/>
    </source>
</evidence>
<keyword evidence="4" id="KW-0233">DNA recombination</keyword>
<feature type="compositionally biased region" description="Basic and acidic residues" evidence="8">
    <location>
        <begin position="272"/>
        <end position="285"/>
    </location>
</feature>
<keyword evidence="6" id="KW-0539">Nucleus</keyword>
<dbReference type="GO" id="GO:0006260">
    <property type="term" value="P:DNA replication"/>
    <property type="evidence" value="ECO:0007669"/>
    <property type="project" value="InterPro"/>
</dbReference>